<keyword evidence="4 11" id="KW-0001">2Fe-2S</keyword>
<dbReference type="InterPro" id="IPR023455">
    <property type="entry name" value="Dihydroorotate_DHASE_ETsu"/>
</dbReference>
<evidence type="ECO:0000256" key="12">
    <source>
        <dbReference type="PIRSR" id="PIRSR006816-1"/>
    </source>
</evidence>
<protein>
    <recommendedName>
        <fullName evidence="11">Dihydroorotate dehydrogenase B (NAD(+)), electron transfer subunit</fullName>
    </recommendedName>
    <alternativeName>
        <fullName evidence="11">Dihydroorotate oxidase B, electron transfer subunit</fullName>
    </alternativeName>
</protein>
<keyword evidence="6 11" id="KW-0274">FAD</keyword>
<keyword evidence="8 11" id="KW-0249">Electron transport</keyword>
<dbReference type="Gene3D" id="2.10.240.10">
    <property type="entry name" value="Dihydroorotate dehydrogenase, electron transfer subunit"/>
    <property type="match status" value="1"/>
</dbReference>
<feature type="binding site" evidence="11 12">
    <location>
        <begin position="72"/>
        <end position="73"/>
    </location>
    <ligand>
        <name>FAD</name>
        <dbReference type="ChEBI" id="CHEBI:57692"/>
    </ligand>
</feature>
<feature type="binding site" evidence="11 13">
    <location>
        <position position="217"/>
    </location>
    <ligand>
        <name>[2Fe-2S] cluster</name>
        <dbReference type="ChEBI" id="CHEBI:190135"/>
    </ligand>
</feature>
<comment type="cofactor">
    <cofactor evidence="11 12">
        <name>FAD</name>
        <dbReference type="ChEBI" id="CHEBI:57692"/>
    </cofactor>
    <text evidence="11 12">Binds 1 FAD per subunit.</text>
</comment>
<keyword evidence="10 11" id="KW-0411">Iron-sulfur</keyword>
<dbReference type="SUPFAM" id="SSF63380">
    <property type="entry name" value="Riboflavin synthase domain-like"/>
    <property type="match status" value="1"/>
</dbReference>
<dbReference type="InterPro" id="IPR019480">
    <property type="entry name" value="Dihydroorotate_DH_Fe-S-bd"/>
</dbReference>
<dbReference type="AlphaFoldDB" id="A0A1M5WQQ7"/>
<dbReference type="STRING" id="1123281.SAMN02745180_01358"/>
<evidence type="ECO:0000313" key="16">
    <source>
        <dbReference type="Proteomes" id="UP000184389"/>
    </source>
</evidence>
<evidence type="ECO:0000256" key="4">
    <source>
        <dbReference type="ARBA" id="ARBA00022714"/>
    </source>
</evidence>
<evidence type="ECO:0000256" key="8">
    <source>
        <dbReference type="ARBA" id="ARBA00022982"/>
    </source>
</evidence>
<dbReference type="Pfam" id="PF10418">
    <property type="entry name" value="DHODB_Fe-S_bind"/>
    <property type="match status" value="1"/>
</dbReference>
<evidence type="ECO:0000256" key="7">
    <source>
        <dbReference type="ARBA" id="ARBA00022975"/>
    </source>
</evidence>
<dbReference type="NCBIfam" id="NF000798">
    <property type="entry name" value="PRK00054.1-3"/>
    <property type="match status" value="1"/>
</dbReference>
<accession>A0A1M5WQQ7</accession>
<dbReference type="SUPFAM" id="SSF52343">
    <property type="entry name" value="Ferredoxin reductase-like, C-terminal NADP-linked domain"/>
    <property type="match status" value="1"/>
</dbReference>
<dbReference type="InterPro" id="IPR017938">
    <property type="entry name" value="Riboflavin_synthase-like_b-brl"/>
</dbReference>
<dbReference type="EMBL" id="FQXR01000005">
    <property type="protein sequence ID" value="SHH89887.1"/>
    <property type="molecule type" value="Genomic_DNA"/>
</dbReference>
<dbReference type="PROSITE" id="PS51384">
    <property type="entry name" value="FAD_FR"/>
    <property type="match status" value="1"/>
</dbReference>
<dbReference type="PANTHER" id="PTHR43513:SF3">
    <property type="entry name" value="DIHYDROOROTATE DEHYDROGENASE B (NAD(+)), ELECTRON TRANSFER SUBUNIT-RELATED"/>
    <property type="match status" value="1"/>
</dbReference>
<feature type="binding site" evidence="11 13">
    <location>
        <position position="214"/>
    </location>
    <ligand>
        <name>[2Fe-2S] cluster</name>
        <dbReference type="ChEBI" id="CHEBI:190135"/>
    </ligand>
</feature>
<dbReference type="InterPro" id="IPR039261">
    <property type="entry name" value="FNR_nucleotide-bd"/>
</dbReference>
<comment type="pathway">
    <text evidence="11">Pyrimidine metabolism; UMP biosynthesis via de novo pathway; orotate from (S)-dihydroorotate (NAD(+) route): step 1/1.</text>
</comment>
<comment type="cofactor">
    <cofactor evidence="11">
        <name>[2Fe-2S] cluster</name>
        <dbReference type="ChEBI" id="CHEBI:190135"/>
    </cofactor>
    <text evidence="11">Binds 1 [2Fe-2S] cluster per subunit.</text>
</comment>
<dbReference type="Gene3D" id="3.40.50.80">
    <property type="entry name" value="Nucleotide-binding domain of ferredoxin-NADP reductase (FNR) module"/>
    <property type="match status" value="1"/>
</dbReference>
<evidence type="ECO:0000256" key="10">
    <source>
        <dbReference type="ARBA" id="ARBA00023014"/>
    </source>
</evidence>
<dbReference type="InterPro" id="IPR012165">
    <property type="entry name" value="Cyt_c3_hydrogenase_gsu"/>
</dbReference>
<keyword evidence="7 11" id="KW-0665">Pyrimidine biosynthesis</keyword>
<dbReference type="GO" id="GO:0050660">
    <property type="term" value="F:flavin adenine dinucleotide binding"/>
    <property type="evidence" value="ECO:0007669"/>
    <property type="project" value="InterPro"/>
</dbReference>
<comment type="subunit">
    <text evidence="11">Heterotetramer of 2 PyrK and 2 PyrD type B subunits.</text>
</comment>
<dbReference type="Proteomes" id="UP000184389">
    <property type="component" value="Unassembled WGS sequence"/>
</dbReference>
<evidence type="ECO:0000256" key="1">
    <source>
        <dbReference type="ARBA" id="ARBA00006422"/>
    </source>
</evidence>
<dbReference type="UniPathway" id="UPA00070">
    <property type="reaction ID" value="UER00945"/>
</dbReference>
<feature type="binding site" evidence="11 13">
    <location>
        <position position="209"/>
    </location>
    <ligand>
        <name>[2Fe-2S] cluster</name>
        <dbReference type="ChEBI" id="CHEBI:190135"/>
    </ligand>
</feature>
<evidence type="ECO:0000256" key="9">
    <source>
        <dbReference type="ARBA" id="ARBA00023004"/>
    </source>
</evidence>
<dbReference type="PANTHER" id="PTHR43513">
    <property type="entry name" value="DIHYDROOROTATE DEHYDROGENASE B (NAD(+)), ELECTRON TRANSFER SUBUNIT"/>
    <property type="match status" value="1"/>
</dbReference>
<feature type="binding site" evidence="11 12">
    <location>
        <begin position="50"/>
        <end position="53"/>
    </location>
    <ligand>
        <name>FAD</name>
        <dbReference type="ChEBI" id="CHEBI:57692"/>
    </ligand>
</feature>
<keyword evidence="2 11" id="KW-0813">Transport</keyword>
<evidence type="ECO:0000313" key="15">
    <source>
        <dbReference type="EMBL" id="SHH89887.1"/>
    </source>
</evidence>
<dbReference type="GO" id="GO:0046872">
    <property type="term" value="F:metal ion binding"/>
    <property type="evidence" value="ECO:0007669"/>
    <property type="project" value="UniProtKB-KW"/>
</dbReference>
<keyword evidence="16" id="KW-1185">Reference proteome</keyword>
<dbReference type="Gene3D" id="2.40.30.10">
    <property type="entry name" value="Translation factors"/>
    <property type="match status" value="1"/>
</dbReference>
<keyword evidence="9 11" id="KW-0408">Iron</keyword>
<feature type="domain" description="FAD-binding FR-type" evidence="14">
    <location>
        <begin position="3"/>
        <end position="97"/>
    </location>
</feature>
<evidence type="ECO:0000256" key="5">
    <source>
        <dbReference type="ARBA" id="ARBA00022723"/>
    </source>
</evidence>
<evidence type="ECO:0000256" key="6">
    <source>
        <dbReference type="ARBA" id="ARBA00022827"/>
    </source>
</evidence>
<comment type="function">
    <text evidence="11">Responsible for channeling the electrons from the oxidation of dihydroorotate from the FMN redox center in the PyrD type B subunit to the ultimate electron acceptor NAD(+).</text>
</comment>
<name>A0A1M5WQQ7_9FIRM</name>
<reference evidence="15 16" key="1">
    <citation type="submission" date="2016-11" db="EMBL/GenBank/DDBJ databases">
        <authorList>
            <person name="Jaros S."/>
            <person name="Januszkiewicz K."/>
            <person name="Wedrychowicz H."/>
        </authorList>
    </citation>
    <scope>NUCLEOTIDE SEQUENCE [LARGE SCALE GENOMIC DNA]</scope>
    <source>
        <strain evidence="15 16">DSM 13106</strain>
    </source>
</reference>
<dbReference type="PIRSF" id="PIRSF006816">
    <property type="entry name" value="Cyc3_hyd_g"/>
    <property type="match status" value="1"/>
</dbReference>
<evidence type="ECO:0000259" key="14">
    <source>
        <dbReference type="PROSITE" id="PS51384"/>
    </source>
</evidence>
<dbReference type="GO" id="GO:0016491">
    <property type="term" value="F:oxidoreductase activity"/>
    <property type="evidence" value="ECO:0007669"/>
    <property type="project" value="InterPro"/>
</dbReference>
<comment type="similarity">
    <text evidence="1 11">Belongs to the PyrK family.</text>
</comment>
<keyword evidence="3 11" id="KW-0285">Flavoprotein</keyword>
<evidence type="ECO:0000256" key="2">
    <source>
        <dbReference type="ARBA" id="ARBA00022448"/>
    </source>
</evidence>
<feature type="binding site" evidence="11 13">
    <location>
        <position position="229"/>
    </location>
    <ligand>
        <name>[2Fe-2S] cluster</name>
        <dbReference type="ChEBI" id="CHEBI:190135"/>
    </ligand>
</feature>
<sequence length="244" mass="26964">MDPKYCSGVVSSNTQVYENIYEMKVGENFKGEPGQFYMLRAWDREPFLSRPISISNIEDGTITFLYEVKGKGTELFSKLKSGDSIELLGPLGTGFPLDIEGNVGIIVGGIGIAPMVYLCHELSTKADFYGGFREKSFYMDKIEKNVENLYISTDSGLEGHSGFITEIFKPEKYSSVYTCGPLPMMRIVLDMCIKANVPVYISMERQMACGIGACLGCSILTTSGMKKVCKDGPVFKGEEIVFND</sequence>
<comment type="cofactor">
    <cofactor evidence="13">
        <name>[2Fe-2S] cluster</name>
        <dbReference type="ChEBI" id="CHEBI:190135"/>
    </cofactor>
    <text evidence="13">Binds 1 [2Fe-2S] cluster per subunit.</text>
</comment>
<comment type="caution">
    <text evidence="11">Lacks conserved residue(s) required for the propagation of feature annotation.</text>
</comment>
<dbReference type="GO" id="GO:0044205">
    <property type="term" value="P:'de novo' UMP biosynthetic process"/>
    <property type="evidence" value="ECO:0007669"/>
    <property type="project" value="UniProtKB-UniRule"/>
</dbReference>
<dbReference type="InterPro" id="IPR037117">
    <property type="entry name" value="Dihydroorotate_DH_ele_sf"/>
</dbReference>
<dbReference type="InterPro" id="IPR017927">
    <property type="entry name" value="FAD-bd_FR_type"/>
</dbReference>
<dbReference type="RefSeq" id="WP_072744032.1">
    <property type="nucleotide sequence ID" value="NZ_FQXR01000005.1"/>
</dbReference>
<gene>
    <name evidence="11" type="primary">pyrK</name>
    <name evidence="15" type="ORF">SAMN02745180_01358</name>
</gene>
<dbReference type="GO" id="GO:0009055">
    <property type="term" value="F:electron transfer activity"/>
    <property type="evidence" value="ECO:0007669"/>
    <property type="project" value="UniProtKB-UniRule"/>
</dbReference>
<dbReference type="GO" id="GO:0051537">
    <property type="term" value="F:2 iron, 2 sulfur cluster binding"/>
    <property type="evidence" value="ECO:0007669"/>
    <property type="project" value="UniProtKB-KW"/>
</dbReference>
<dbReference type="InterPro" id="IPR050353">
    <property type="entry name" value="PyrK_electron_transfer"/>
</dbReference>
<organism evidence="15 16">
    <name type="scientific">Sporanaerobacter acetigenes DSM 13106</name>
    <dbReference type="NCBI Taxonomy" id="1123281"/>
    <lineage>
        <taxon>Bacteria</taxon>
        <taxon>Bacillati</taxon>
        <taxon>Bacillota</taxon>
        <taxon>Tissierellia</taxon>
        <taxon>Tissierellales</taxon>
        <taxon>Sporanaerobacteraceae</taxon>
        <taxon>Sporanaerobacter</taxon>
    </lineage>
</organism>
<dbReference type="CDD" id="cd06218">
    <property type="entry name" value="DHOD_e_trans"/>
    <property type="match status" value="1"/>
</dbReference>
<keyword evidence="5 11" id="KW-0479">Metal-binding</keyword>
<dbReference type="HAMAP" id="MF_01211">
    <property type="entry name" value="DHODB_Fe_S_bind"/>
    <property type="match status" value="1"/>
</dbReference>
<evidence type="ECO:0000256" key="11">
    <source>
        <dbReference type="HAMAP-Rule" id="MF_01211"/>
    </source>
</evidence>
<proteinExistence type="inferred from homology"/>
<evidence type="ECO:0000256" key="13">
    <source>
        <dbReference type="PIRSR" id="PIRSR006816-2"/>
    </source>
</evidence>
<evidence type="ECO:0000256" key="3">
    <source>
        <dbReference type="ARBA" id="ARBA00022630"/>
    </source>
</evidence>
<dbReference type="OrthoDB" id="9789468at2"/>